<evidence type="ECO:0000256" key="1">
    <source>
        <dbReference type="ARBA" id="ARBA00001968"/>
    </source>
</evidence>
<comment type="caution">
    <text evidence="4">The sequence shown here is derived from an EMBL/GenBank/DDBJ whole genome shotgun (WGS) entry which is preliminary data.</text>
</comment>
<dbReference type="PANTHER" id="PTHR43213">
    <property type="entry name" value="BIFUNCTIONAL DTTP/UTP PYROPHOSPHATASE/METHYLTRANSFERASE PROTEIN-RELATED"/>
    <property type="match status" value="1"/>
</dbReference>
<evidence type="ECO:0000313" key="5">
    <source>
        <dbReference type="Proteomes" id="UP001141950"/>
    </source>
</evidence>
<dbReference type="AlphaFoldDB" id="A0A9X2S9D6"/>
<feature type="site" description="Important for substrate specificity" evidence="3">
    <location>
        <position position="88"/>
    </location>
</feature>
<dbReference type="NCBIfam" id="TIGR00172">
    <property type="entry name" value="maf"/>
    <property type="match status" value="1"/>
</dbReference>
<keyword evidence="3" id="KW-0963">Cytoplasm</keyword>
<keyword evidence="3" id="KW-0546">Nucleotide metabolism</keyword>
<dbReference type="EC" id="3.6.1.9" evidence="3"/>
<proteinExistence type="inferred from homology"/>
<accession>A0A9X2S9D6</accession>
<comment type="caution">
    <text evidence="3">Lacks conserved residue(s) required for the propagation of feature annotation.</text>
</comment>
<dbReference type="Gene3D" id="3.90.950.10">
    <property type="match status" value="1"/>
</dbReference>
<evidence type="ECO:0000256" key="2">
    <source>
        <dbReference type="ARBA" id="ARBA00022801"/>
    </source>
</evidence>
<dbReference type="CDD" id="cd00555">
    <property type="entry name" value="Maf"/>
    <property type="match status" value="1"/>
</dbReference>
<dbReference type="PANTHER" id="PTHR43213:SF5">
    <property type="entry name" value="BIFUNCTIONAL DTTP_UTP PYROPHOSPHATASE_METHYLTRANSFERASE PROTEIN-RELATED"/>
    <property type="match status" value="1"/>
</dbReference>
<dbReference type="PIRSF" id="PIRSF006305">
    <property type="entry name" value="Maf"/>
    <property type="match status" value="1"/>
</dbReference>
<comment type="similarity">
    <text evidence="3">Belongs to the Maf family. YhdE subfamily.</text>
</comment>
<keyword evidence="2 3" id="KW-0378">Hydrolase</keyword>
<comment type="catalytic activity">
    <reaction evidence="3">
        <text>UTP + H2O = UMP + diphosphate + H(+)</text>
        <dbReference type="Rhea" id="RHEA:29395"/>
        <dbReference type="ChEBI" id="CHEBI:15377"/>
        <dbReference type="ChEBI" id="CHEBI:15378"/>
        <dbReference type="ChEBI" id="CHEBI:33019"/>
        <dbReference type="ChEBI" id="CHEBI:46398"/>
        <dbReference type="ChEBI" id="CHEBI:57865"/>
        <dbReference type="EC" id="3.6.1.9"/>
    </reaction>
</comment>
<dbReference type="GO" id="GO:0009117">
    <property type="term" value="P:nucleotide metabolic process"/>
    <property type="evidence" value="ECO:0007669"/>
    <property type="project" value="UniProtKB-KW"/>
</dbReference>
<evidence type="ECO:0000313" key="4">
    <source>
        <dbReference type="EMBL" id="MCR2802627.1"/>
    </source>
</evidence>
<dbReference type="RefSeq" id="WP_257442223.1">
    <property type="nucleotide sequence ID" value="NZ_JANIPJ010000001.1"/>
</dbReference>
<dbReference type="GO" id="GO:0047429">
    <property type="term" value="F:nucleoside triphosphate diphosphatase activity"/>
    <property type="evidence" value="ECO:0007669"/>
    <property type="project" value="UniProtKB-EC"/>
</dbReference>
<comment type="catalytic activity">
    <reaction evidence="3">
        <text>dTTP + H2O = dTMP + diphosphate + H(+)</text>
        <dbReference type="Rhea" id="RHEA:28534"/>
        <dbReference type="ChEBI" id="CHEBI:15377"/>
        <dbReference type="ChEBI" id="CHEBI:15378"/>
        <dbReference type="ChEBI" id="CHEBI:33019"/>
        <dbReference type="ChEBI" id="CHEBI:37568"/>
        <dbReference type="ChEBI" id="CHEBI:63528"/>
        <dbReference type="EC" id="3.6.1.9"/>
    </reaction>
</comment>
<reference evidence="4" key="1">
    <citation type="submission" date="2022-08" db="EMBL/GenBank/DDBJ databases">
        <title>The genomic sequence of strain Paenibacillus sp. SCIV0701.</title>
        <authorList>
            <person name="Zhao H."/>
        </authorList>
    </citation>
    <scope>NUCLEOTIDE SEQUENCE</scope>
    <source>
        <strain evidence="4">SCIV0701</strain>
    </source>
</reference>
<feature type="active site" description="Proton acceptor" evidence="3">
    <location>
        <position position="87"/>
    </location>
</feature>
<dbReference type="InterPro" id="IPR029001">
    <property type="entry name" value="ITPase-like_fam"/>
</dbReference>
<evidence type="ECO:0000256" key="3">
    <source>
        <dbReference type="HAMAP-Rule" id="MF_00528"/>
    </source>
</evidence>
<gene>
    <name evidence="4" type="ORF">NQZ67_01915</name>
</gene>
<protein>
    <recommendedName>
        <fullName evidence="3">dTTP/UTP pyrophosphatase</fullName>
        <shortName evidence="3">dTTPase/UTPase</shortName>
        <ecNumber evidence="3">3.6.1.9</ecNumber>
    </recommendedName>
    <alternativeName>
        <fullName evidence="3">Nucleoside triphosphate pyrophosphatase</fullName>
    </alternativeName>
    <alternativeName>
        <fullName evidence="3">Nucleotide pyrophosphatase</fullName>
        <shortName evidence="3">Nucleotide PPase</shortName>
    </alternativeName>
</protein>
<dbReference type="Proteomes" id="UP001141950">
    <property type="component" value="Unassembled WGS sequence"/>
</dbReference>
<comment type="function">
    <text evidence="3">Nucleoside triphosphate pyrophosphatase that hydrolyzes dTTP and UTP. May have a dual role in cell division arrest and in preventing the incorporation of modified nucleotides into cellular nucleic acids.</text>
</comment>
<keyword evidence="5" id="KW-1185">Reference proteome</keyword>
<dbReference type="InterPro" id="IPR003697">
    <property type="entry name" value="Maf-like"/>
</dbReference>
<dbReference type="GO" id="GO:0005737">
    <property type="term" value="C:cytoplasm"/>
    <property type="evidence" value="ECO:0007669"/>
    <property type="project" value="UniProtKB-SubCell"/>
</dbReference>
<sequence length="209" mass="22878">MTNEAYEPISRIVLASSSPRRKELVATLDLSLPVYILSTDSDETVLPGWTPQQTVETLSSRKARAALDMLRQSQDAGAYRDLIIAADTIVAVDGEILGKPADEEDAFRMLSKLSGRKHDVFTGVACIAADSGETQVAFRRTIVRMRELGTDRIRRYIASGEPMDKAGAYGIQGLGSTLVEEIEGCYFNVVGLPLALLSDMLEQYGIRTF</sequence>
<feature type="site" description="Important for substrate specificity" evidence="3">
    <location>
        <position position="20"/>
    </location>
</feature>
<feature type="site" description="Important for substrate specificity" evidence="3">
    <location>
        <position position="172"/>
    </location>
</feature>
<comment type="cofactor">
    <cofactor evidence="1 3">
        <name>a divalent metal cation</name>
        <dbReference type="ChEBI" id="CHEBI:60240"/>
    </cofactor>
</comment>
<dbReference type="Pfam" id="PF02545">
    <property type="entry name" value="Maf"/>
    <property type="match status" value="1"/>
</dbReference>
<name>A0A9X2S9D6_9BACL</name>
<organism evidence="4 5">
    <name type="scientific">Paenibacillus soyae</name>
    <dbReference type="NCBI Taxonomy" id="2969249"/>
    <lineage>
        <taxon>Bacteria</taxon>
        <taxon>Bacillati</taxon>
        <taxon>Bacillota</taxon>
        <taxon>Bacilli</taxon>
        <taxon>Bacillales</taxon>
        <taxon>Paenibacillaceae</taxon>
        <taxon>Paenibacillus</taxon>
    </lineage>
</organism>
<dbReference type="SUPFAM" id="SSF52972">
    <property type="entry name" value="ITPase-like"/>
    <property type="match status" value="1"/>
</dbReference>
<comment type="subcellular location">
    <subcellularLocation>
        <location evidence="3">Cytoplasm</location>
    </subcellularLocation>
</comment>
<dbReference type="EMBL" id="JANIPJ010000001">
    <property type="protein sequence ID" value="MCR2802627.1"/>
    <property type="molecule type" value="Genomic_DNA"/>
</dbReference>
<dbReference type="HAMAP" id="MF_00528">
    <property type="entry name" value="Maf"/>
    <property type="match status" value="1"/>
</dbReference>